<proteinExistence type="predicted"/>
<comment type="caution">
    <text evidence="1">The sequence shown here is derived from an EMBL/GenBank/DDBJ whole genome shotgun (WGS) entry which is preliminary data.</text>
</comment>
<sequence>MFRRLKEFLAGTHGATSPEPSNEDIPATEEFSFESLWDDYERRTWHYDNAKATLGKSNPRLLNWIGSIDYSGYTREKSLRALIASAEPGDENRILLRLQDWVPQVQRLAGDWVLAHFRSLPFDSIRSNQRLILYLSRKDRLQNDPGLLEIKRDLLARTRGMTPAQFFGLEAMFRRFLFSLSFEDDGHLRPWILGDPEPFNRLLLLSEFQFSEITPDEKLRLQADKSVFVRRRLFQTQIDAGITPERDELISLALDPNRSFRERGQFYLKSIYGEDCYAIYHAKEGEEFYFIGDYARPEDAEHFLAGIRSGSRPTQQACMRALASAAPDRLNELDIASLISQNRRFRSILVPLLPQLLSIDGVLALRSAFERSSPFGTVSFLRVLEKKSFWTFVDEGLSLLISEPETALRQSIVRPIQSRVAIYESLPSPLRDSITKKIIRLRDHGQKQDQGVADLLEFTIRTA</sequence>
<dbReference type="EMBL" id="JACHFD010000009">
    <property type="protein sequence ID" value="MBB5351827.1"/>
    <property type="molecule type" value="Genomic_DNA"/>
</dbReference>
<evidence type="ECO:0000313" key="2">
    <source>
        <dbReference type="Proteomes" id="UP000557717"/>
    </source>
</evidence>
<dbReference type="AlphaFoldDB" id="A0A840V0D4"/>
<dbReference type="Proteomes" id="UP000557717">
    <property type="component" value="Unassembled WGS sequence"/>
</dbReference>
<reference evidence="1 2" key="1">
    <citation type="submission" date="2020-08" db="EMBL/GenBank/DDBJ databases">
        <title>Genomic Encyclopedia of Type Strains, Phase IV (KMG-IV): sequencing the most valuable type-strain genomes for metagenomic binning, comparative biology and taxonomic classification.</title>
        <authorList>
            <person name="Goeker M."/>
        </authorList>
    </citation>
    <scope>NUCLEOTIDE SEQUENCE [LARGE SCALE GENOMIC DNA]</scope>
    <source>
        <strain evidence="1 2">YC6886</strain>
    </source>
</reference>
<gene>
    <name evidence="1" type="ORF">HNR46_002066</name>
</gene>
<organism evidence="1 2">
    <name type="scientific">Haloferula luteola</name>
    <dbReference type="NCBI Taxonomy" id="595692"/>
    <lineage>
        <taxon>Bacteria</taxon>
        <taxon>Pseudomonadati</taxon>
        <taxon>Verrucomicrobiota</taxon>
        <taxon>Verrucomicrobiia</taxon>
        <taxon>Verrucomicrobiales</taxon>
        <taxon>Verrucomicrobiaceae</taxon>
        <taxon>Haloferula</taxon>
    </lineage>
</organism>
<keyword evidence="2" id="KW-1185">Reference proteome</keyword>
<name>A0A840V0D4_9BACT</name>
<accession>A0A840V0D4</accession>
<dbReference type="RefSeq" id="WP_184018351.1">
    <property type="nucleotide sequence ID" value="NZ_JACHFD010000009.1"/>
</dbReference>
<protein>
    <submittedName>
        <fullName evidence="1">Uncharacterized protein</fullName>
    </submittedName>
</protein>
<evidence type="ECO:0000313" key="1">
    <source>
        <dbReference type="EMBL" id="MBB5351827.1"/>
    </source>
</evidence>